<dbReference type="InterPro" id="IPR043519">
    <property type="entry name" value="NT_sf"/>
</dbReference>
<name>A0ABR2L2S6_9EUKA</name>
<evidence type="ECO:0000256" key="3">
    <source>
        <dbReference type="ARBA" id="ARBA00022884"/>
    </source>
</evidence>
<keyword evidence="3 4" id="KW-0694">RNA-binding</keyword>
<dbReference type="Pfam" id="PF01743">
    <property type="entry name" value="PolyA_pol"/>
    <property type="match status" value="1"/>
</dbReference>
<proteinExistence type="inferred from homology"/>
<keyword evidence="2 4" id="KW-0808">Transferase</keyword>
<protein>
    <recommendedName>
        <fullName evidence="5">Poly A polymerase head domain-containing protein</fullName>
    </recommendedName>
</protein>
<gene>
    <name evidence="6" type="ORF">M9Y10_015591</name>
</gene>
<organism evidence="6 7">
    <name type="scientific">Tritrichomonas musculus</name>
    <dbReference type="NCBI Taxonomy" id="1915356"/>
    <lineage>
        <taxon>Eukaryota</taxon>
        <taxon>Metamonada</taxon>
        <taxon>Parabasalia</taxon>
        <taxon>Tritrichomonadida</taxon>
        <taxon>Tritrichomonadidae</taxon>
        <taxon>Tritrichomonas</taxon>
    </lineage>
</organism>
<sequence>MESNMILMKDPMLSEIIFNETEKILIKNIQDIIKDFKLLGTNIIVRFSGGWVRDKLLGLESDDIDVTVEGIDHTDFAKKLTEYYPSSSLVVFRGSEKNKQKEIKRLSVSHIQLSSKIQLDICNIQSDPNENSTILPAEYDAKQRDLTINSLFYNINTFEIEDYIDGISDLKNKIIRTPSSIDTIFSKDPHCFLRAFRLASRFGFSIQQEILHPSQFLLQKFKENIKPLQIVKELTKTIKTSDIIQVIQLISEAKLFKLIFDPQDKNHIVFNKKKAEISIKRFEEITSKDFFKHLIPKKSIEYYFCSHIDTFEKYSNVKMIVVLSSIYYQTNQNIFIPKTLIFPHEIINSVKKVTKYANEIENMKFKELTIYIVGIWLRSIGPEWILVRSVLSNESLDFFDNIFVPFVFDNQIENIYNIKPLLNICELGKLHGIDISTKESKEFIINKQIHLIKWQIENPLGSIDEYINTLMKDNEDIQNESFFDNGS</sequence>
<evidence type="ECO:0000256" key="2">
    <source>
        <dbReference type="ARBA" id="ARBA00022679"/>
    </source>
</evidence>
<dbReference type="Gene3D" id="1.10.3090.10">
    <property type="entry name" value="cca-adding enzyme, domain 2"/>
    <property type="match status" value="1"/>
</dbReference>
<dbReference type="EMBL" id="JAPFFF010000002">
    <property type="protein sequence ID" value="KAK8897628.1"/>
    <property type="molecule type" value="Genomic_DNA"/>
</dbReference>
<evidence type="ECO:0000313" key="6">
    <source>
        <dbReference type="EMBL" id="KAK8897628.1"/>
    </source>
</evidence>
<dbReference type="PANTHER" id="PTHR13734">
    <property type="entry name" value="TRNA-NUCLEOTIDYLTRANSFERASE"/>
    <property type="match status" value="1"/>
</dbReference>
<accession>A0ABR2L2S6</accession>
<dbReference type="PANTHER" id="PTHR13734:SF5">
    <property type="entry name" value="CCA TRNA NUCLEOTIDYLTRANSFERASE, MITOCHONDRIAL"/>
    <property type="match status" value="1"/>
</dbReference>
<dbReference type="Gene3D" id="3.30.460.10">
    <property type="entry name" value="Beta Polymerase, domain 2"/>
    <property type="match status" value="1"/>
</dbReference>
<evidence type="ECO:0000313" key="7">
    <source>
        <dbReference type="Proteomes" id="UP001470230"/>
    </source>
</evidence>
<evidence type="ECO:0000256" key="4">
    <source>
        <dbReference type="RuleBase" id="RU003953"/>
    </source>
</evidence>
<comment type="caution">
    <text evidence="6">The sequence shown here is derived from an EMBL/GenBank/DDBJ whole genome shotgun (WGS) entry which is preliminary data.</text>
</comment>
<dbReference type="SUPFAM" id="SSF81891">
    <property type="entry name" value="Poly A polymerase C-terminal region-like"/>
    <property type="match status" value="1"/>
</dbReference>
<evidence type="ECO:0000256" key="1">
    <source>
        <dbReference type="ARBA" id="ARBA00007265"/>
    </source>
</evidence>
<feature type="domain" description="Poly A polymerase head" evidence="5">
    <location>
        <begin position="46"/>
        <end position="176"/>
    </location>
</feature>
<keyword evidence="7" id="KW-1185">Reference proteome</keyword>
<dbReference type="InterPro" id="IPR002646">
    <property type="entry name" value="PolA_pol_head_dom"/>
</dbReference>
<dbReference type="Proteomes" id="UP001470230">
    <property type="component" value="Unassembled WGS sequence"/>
</dbReference>
<comment type="similarity">
    <text evidence="1 4">Belongs to the tRNA nucleotidyltransferase/poly(A) polymerase family.</text>
</comment>
<reference evidence="6 7" key="1">
    <citation type="submission" date="2024-04" db="EMBL/GenBank/DDBJ databases">
        <title>Tritrichomonas musculus Genome.</title>
        <authorList>
            <person name="Alves-Ferreira E."/>
            <person name="Grigg M."/>
            <person name="Lorenzi H."/>
            <person name="Galac M."/>
        </authorList>
    </citation>
    <scope>NUCLEOTIDE SEQUENCE [LARGE SCALE GENOMIC DNA]</scope>
    <source>
        <strain evidence="6 7">EAF2021</strain>
    </source>
</reference>
<dbReference type="SUPFAM" id="SSF81301">
    <property type="entry name" value="Nucleotidyltransferase"/>
    <property type="match status" value="1"/>
</dbReference>
<evidence type="ECO:0000259" key="5">
    <source>
        <dbReference type="Pfam" id="PF01743"/>
    </source>
</evidence>